<sequence>MAAQQFDCESILHGITLWAGDDLVTSCYLKYSEPSERKQIANSRKILRDEIAPYWSDFIAGVIDEMEAVYLTERQFADVRDQIKGRIFRGQS</sequence>
<accession>A0A0D8XSV0</accession>
<dbReference type="EMBL" id="KN716296">
    <property type="protein sequence ID" value="KJH47683.1"/>
    <property type="molecule type" value="Genomic_DNA"/>
</dbReference>
<reference evidence="2" key="2">
    <citation type="journal article" date="2016" name="Sci. Rep.">
        <title>Dictyocaulus viviparus genome, variome and transcriptome elucidate lungworm biology and support future intervention.</title>
        <authorList>
            <person name="McNulty S.N."/>
            <person name="Strube C."/>
            <person name="Rosa B.A."/>
            <person name="Martin J.C."/>
            <person name="Tyagi R."/>
            <person name="Choi Y.J."/>
            <person name="Wang Q."/>
            <person name="Hallsworth Pepin K."/>
            <person name="Zhang X."/>
            <person name="Ozersky P."/>
            <person name="Wilson R.K."/>
            <person name="Sternberg P.W."/>
            <person name="Gasser R.B."/>
            <person name="Mitreva M."/>
        </authorList>
    </citation>
    <scope>NUCLEOTIDE SEQUENCE [LARGE SCALE GENOMIC DNA]</scope>
    <source>
        <strain evidence="2">HannoverDv2000</strain>
    </source>
</reference>
<protein>
    <submittedName>
        <fullName evidence="1">Uncharacterized protein</fullName>
    </submittedName>
</protein>
<name>A0A0D8XSV0_DICVI</name>
<dbReference type="Proteomes" id="UP000053766">
    <property type="component" value="Unassembled WGS sequence"/>
</dbReference>
<evidence type="ECO:0000313" key="2">
    <source>
        <dbReference type="Proteomes" id="UP000053766"/>
    </source>
</evidence>
<proteinExistence type="predicted"/>
<gene>
    <name evidence="1" type="ORF">DICVIV_06207</name>
</gene>
<organism evidence="1 2">
    <name type="scientific">Dictyocaulus viviparus</name>
    <name type="common">Bovine lungworm</name>
    <dbReference type="NCBI Taxonomy" id="29172"/>
    <lineage>
        <taxon>Eukaryota</taxon>
        <taxon>Metazoa</taxon>
        <taxon>Ecdysozoa</taxon>
        <taxon>Nematoda</taxon>
        <taxon>Chromadorea</taxon>
        <taxon>Rhabditida</taxon>
        <taxon>Rhabditina</taxon>
        <taxon>Rhabditomorpha</taxon>
        <taxon>Strongyloidea</taxon>
        <taxon>Metastrongylidae</taxon>
        <taxon>Dictyocaulus</taxon>
    </lineage>
</organism>
<dbReference type="AlphaFoldDB" id="A0A0D8XSV0"/>
<keyword evidence="2" id="KW-1185">Reference proteome</keyword>
<evidence type="ECO:0000313" key="1">
    <source>
        <dbReference type="EMBL" id="KJH47683.1"/>
    </source>
</evidence>
<reference evidence="1 2" key="1">
    <citation type="submission" date="2013-11" db="EMBL/GenBank/DDBJ databases">
        <title>Draft genome of the bovine lungworm Dictyocaulus viviparus.</title>
        <authorList>
            <person name="Mitreva M."/>
        </authorList>
    </citation>
    <scope>NUCLEOTIDE SEQUENCE [LARGE SCALE GENOMIC DNA]</scope>
    <source>
        <strain evidence="1 2">HannoverDv2000</strain>
    </source>
</reference>
<dbReference type="OrthoDB" id="5871804at2759"/>